<accession>A0A375DBS7</accession>
<evidence type="ECO:0000256" key="1">
    <source>
        <dbReference type="SAM" id="MobiDB-lite"/>
    </source>
</evidence>
<comment type="caution">
    <text evidence="2">The sequence shown here is derived from an EMBL/GenBank/DDBJ whole genome shotgun (WGS) entry which is preliminary data.</text>
</comment>
<evidence type="ECO:0000313" key="3">
    <source>
        <dbReference type="Proteomes" id="UP000257139"/>
    </source>
</evidence>
<dbReference type="Proteomes" id="UP000257139">
    <property type="component" value="Plasmid CBM2594_p"/>
</dbReference>
<sequence length="72" mass="8071">MSTATQTRSISSSKSAGPSPEFLVEPNKMPKQDGNLGMFVEMVLPWFRGHQCSSKSLLYDKIVVFPTNSRRH</sequence>
<name>A0A375DBS7_9BURK</name>
<dbReference type="EMBL" id="OGUU01000020">
    <property type="protein sequence ID" value="SPC25175.1"/>
    <property type="molecule type" value="Genomic_DNA"/>
</dbReference>
<gene>
    <name evidence="2" type="ORF">CBM2594_P150010</name>
</gene>
<dbReference type="AlphaFoldDB" id="A0A375DBS7"/>
<feature type="compositionally biased region" description="Low complexity" evidence="1">
    <location>
        <begin position="9"/>
        <end position="19"/>
    </location>
</feature>
<feature type="region of interest" description="Disordered" evidence="1">
    <location>
        <begin position="1"/>
        <end position="29"/>
    </location>
</feature>
<evidence type="ECO:0000313" key="2">
    <source>
        <dbReference type="EMBL" id="SPC25175.1"/>
    </source>
</evidence>
<geneLocation type="plasmid" evidence="3">
    <name>cbm2594_p</name>
</geneLocation>
<dbReference type="RefSeq" id="WP_172587146.1">
    <property type="nucleotide sequence ID" value="NZ_JAYMSA010000025.1"/>
</dbReference>
<reference evidence="2 3" key="1">
    <citation type="submission" date="2018-01" db="EMBL/GenBank/DDBJ databases">
        <authorList>
            <person name="Clerissi C."/>
        </authorList>
    </citation>
    <scope>NUCLEOTIDE SEQUENCE [LARGE SCALE GENOMIC DNA]</scope>
    <source>
        <strain evidence="2">Cupriavidus taiwanensis STM 6021</strain>
        <plasmid evidence="3">cbm2594_p</plasmid>
    </source>
</reference>
<protein>
    <submittedName>
        <fullName evidence="2">Uncharacterized protein</fullName>
    </submittedName>
</protein>
<proteinExistence type="predicted"/>
<organism evidence="2 3">
    <name type="scientific">Cupriavidus taiwanensis</name>
    <dbReference type="NCBI Taxonomy" id="164546"/>
    <lineage>
        <taxon>Bacteria</taxon>
        <taxon>Pseudomonadati</taxon>
        <taxon>Pseudomonadota</taxon>
        <taxon>Betaproteobacteria</taxon>
        <taxon>Burkholderiales</taxon>
        <taxon>Burkholderiaceae</taxon>
        <taxon>Cupriavidus</taxon>
    </lineage>
</organism>